<feature type="transmembrane region" description="Helical" evidence="1">
    <location>
        <begin position="68"/>
        <end position="89"/>
    </location>
</feature>
<protein>
    <submittedName>
        <fullName evidence="2">Uncharacterized protein</fullName>
    </submittedName>
</protein>
<dbReference type="RefSeq" id="WP_188456728.1">
    <property type="nucleotide sequence ID" value="NZ_BMFR01000024.1"/>
</dbReference>
<keyword evidence="1" id="KW-1133">Transmembrane helix</keyword>
<sequence>MKKGLKIGLFVGIIAGVAGILLNILIGASTGLNFEQINPVSILIASIVSNLIGAIIFIKWLQKTGRPALNYIMLTAVVTILLTLMDTISPPAPKFWIMAYPLHLVVALFSIFLIPRWLGDKRESTTQAVSG</sequence>
<evidence type="ECO:0000313" key="3">
    <source>
        <dbReference type="Proteomes" id="UP000622860"/>
    </source>
</evidence>
<feature type="transmembrane region" description="Helical" evidence="1">
    <location>
        <begin position="40"/>
        <end position="61"/>
    </location>
</feature>
<keyword evidence="1" id="KW-0472">Membrane</keyword>
<organism evidence="2 3">
    <name type="scientific">Virgibacillus oceani</name>
    <dbReference type="NCBI Taxonomy" id="1479511"/>
    <lineage>
        <taxon>Bacteria</taxon>
        <taxon>Bacillati</taxon>
        <taxon>Bacillota</taxon>
        <taxon>Bacilli</taxon>
        <taxon>Bacillales</taxon>
        <taxon>Bacillaceae</taxon>
        <taxon>Virgibacillus</taxon>
    </lineage>
</organism>
<accession>A0A917HRF0</accession>
<keyword evidence="3" id="KW-1185">Reference proteome</keyword>
<dbReference type="AlphaFoldDB" id="A0A917HRF0"/>
<proteinExistence type="predicted"/>
<gene>
    <name evidence="2" type="ORF">GCM10011398_35640</name>
</gene>
<reference evidence="2" key="1">
    <citation type="journal article" date="2014" name="Int. J. Syst. Evol. Microbiol.">
        <title>Complete genome sequence of Corynebacterium casei LMG S-19264T (=DSM 44701T), isolated from a smear-ripened cheese.</title>
        <authorList>
            <consortium name="US DOE Joint Genome Institute (JGI-PGF)"/>
            <person name="Walter F."/>
            <person name="Albersmeier A."/>
            <person name="Kalinowski J."/>
            <person name="Ruckert C."/>
        </authorList>
    </citation>
    <scope>NUCLEOTIDE SEQUENCE</scope>
    <source>
        <strain evidence="2">CGMCC 1.12754</strain>
    </source>
</reference>
<evidence type="ECO:0000313" key="2">
    <source>
        <dbReference type="EMBL" id="GGG86669.1"/>
    </source>
</evidence>
<reference evidence="2" key="2">
    <citation type="submission" date="2020-09" db="EMBL/GenBank/DDBJ databases">
        <authorList>
            <person name="Sun Q."/>
            <person name="Zhou Y."/>
        </authorList>
    </citation>
    <scope>NUCLEOTIDE SEQUENCE</scope>
    <source>
        <strain evidence="2">CGMCC 1.12754</strain>
    </source>
</reference>
<keyword evidence="1" id="KW-0812">Transmembrane</keyword>
<feature type="transmembrane region" description="Helical" evidence="1">
    <location>
        <begin position="7"/>
        <end position="28"/>
    </location>
</feature>
<feature type="transmembrane region" description="Helical" evidence="1">
    <location>
        <begin position="95"/>
        <end position="114"/>
    </location>
</feature>
<name>A0A917HRF0_9BACI</name>
<dbReference type="EMBL" id="BMFR01000024">
    <property type="protein sequence ID" value="GGG86669.1"/>
    <property type="molecule type" value="Genomic_DNA"/>
</dbReference>
<dbReference type="Proteomes" id="UP000622860">
    <property type="component" value="Unassembled WGS sequence"/>
</dbReference>
<evidence type="ECO:0000256" key="1">
    <source>
        <dbReference type="SAM" id="Phobius"/>
    </source>
</evidence>
<comment type="caution">
    <text evidence="2">The sequence shown here is derived from an EMBL/GenBank/DDBJ whole genome shotgun (WGS) entry which is preliminary data.</text>
</comment>